<sequence length="378" mass="43718">LSKIFTNILQDPGFESAYVIIDALDECVTDLPLLLQFINDTSSASPRVKWIISSGNWPKIEEQVNKFEQKDQLRLELNEDSIAAAVRTYIKFKVAELAKWKKYNAKLANSVREILYKNADATFLWVALILQELEKTDRRKALKVVEAFPPGLDPLYKRMMAQVSESEDADLCKRIFSIVMVVKRPIKLRELVSLDDTLHKLNYPEDISEDIEDLEQTLGQCGSFLTVRESTVYFVHQSAKDFLLQENTPQGLFYSRVGEVNHIIFSRSLQIMSMTLRRDIYSLKFPGITIDQVKQPDPDPFAGVRYSCIYWIDHLFEYQSRKDTIQNLEASGLVYTFLRQYFLYWLEVLSLLKSVSEGIVMVQKLEDLQVCFETAFSI</sequence>
<evidence type="ECO:0000313" key="4">
    <source>
        <dbReference type="Proteomes" id="UP000887226"/>
    </source>
</evidence>
<dbReference type="PANTHER" id="PTHR10039:SF14">
    <property type="entry name" value="NACHT DOMAIN-CONTAINING PROTEIN"/>
    <property type="match status" value="1"/>
</dbReference>
<name>A0A9P7YXY9_9HELO</name>
<proteinExistence type="predicted"/>
<reference evidence="3" key="1">
    <citation type="journal article" date="2021" name="IMA Fungus">
        <title>Genomic characterization of three marine fungi, including Emericellopsis atlantica sp. nov. with signatures of a generalist lifestyle and marine biomass degradation.</title>
        <authorList>
            <person name="Hagestad O.C."/>
            <person name="Hou L."/>
            <person name="Andersen J.H."/>
            <person name="Hansen E.H."/>
            <person name="Altermark B."/>
            <person name="Li C."/>
            <person name="Kuhnert E."/>
            <person name="Cox R.J."/>
            <person name="Crous P.W."/>
            <person name="Spatafora J.W."/>
            <person name="Lail K."/>
            <person name="Amirebrahimi M."/>
            <person name="Lipzen A."/>
            <person name="Pangilinan J."/>
            <person name="Andreopoulos W."/>
            <person name="Hayes R.D."/>
            <person name="Ng V."/>
            <person name="Grigoriev I.V."/>
            <person name="Jackson S.A."/>
            <person name="Sutton T.D.S."/>
            <person name="Dobson A.D.W."/>
            <person name="Rama T."/>
        </authorList>
    </citation>
    <scope>NUCLEOTIDE SEQUENCE</scope>
    <source>
        <strain evidence="3">TRa3180A</strain>
    </source>
</reference>
<protein>
    <submittedName>
        <fullName evidence="3">Heterokaryon incompatibility protein</fullName>
    </submittedName>
</protein>
<dbReference type="EMBL" id="MU254259">
    <property type="protein sequence ID" value="KAG9241173.1"/>
    <property type="molecule type" value="Genomic_DNA"/>
</dbReference>
<dbReference type="Pfam" id="PF24883">
    <property type="entry name" value="NPHP3_N"/>
    <property type="match status" value="1"/>
</dbReference>
<dbReference type="OrthoDB" id="674604at2759"/>
<dbReference type="InterPro" id="IPR056884">
    <property type="entry name" value="NPHP3-like_N"/>
</dbReference>
<evidence type="ECO:0000313" key="3">
    <source>
        <dbReference type="EMBL" id="KAG9241173.1"/>
    </source>
</evidence>
<gene>
    <name evidence="3" type="ORF">BJ878DRAFT_428707</name>
</gene>
<accession>A0A9P7YXY9</accession>
<feature type="non-terminal residue" evidence="3">
    <location>
        <position position="1"/>
    </location>
</feature>
<feature type="domain" description="Nephrocystin 3-like N-terminal" evidence="2">
    <location>
        <begin position="2"/>
        <end position="54"/>
    </location>
</feature>
<dbReference type="PANTHER" id="PTHR10039">
    <property type="entry name" value="AMELOGENIN"/>
    <property type="match status" value="1"/>
</dbReference>
<evidence type="ECO:0000256" key="1">
    <source>
        <dbReference type="ARBA" id="ARBA00022737"/>
    </source>
</evidence>
<dbReference type="Proteomes" id="UP000887226">
    <property type="component" value="Unassembled WGS sequence"/>
</dbReference>
<keyword evidence="4" id="KW-1185">Reference proteome</keyword>
<keyword evidence="1" id="KW-0677">Repeat</keyword>
<comment type="caution">
    <text evidence="3">The sequence shown here is derived from an EMBL/GenBank/DDBJ whole genome shotgun (WGS) entry which is preliminary data.</text>
</comment>
<evidence type="ECO:0000259" key="2">
    <source>
        <dbReference type="Pfam" id="PF24883"/>
    </source>
</evidence>
<dbReference type="AlphaFoldDB" id="A0A9P7YXY9"/>
<organism evidence="3 4">
    <name type="scientific">Calycina marina</name>
    <dbReference type="NCBI Taxonomy" id="1763456"/>
    <lineage>
        <taxon>Eukaryota</taxon>
        <taxon>Fungi</taxon>
        <taxon>Dikarya</taxon>
        <taxon>Ascomycota</taxon>
        <taxon>Pezizomycotina</taxon>
        <taxon>Leotiomycetes</taxon>
        <taxon>Helotiales</taxon>
        <taxon>Pezizellaceae</taxon>
        <taxon>Calycina</taxon>
    </lineage>
</organism>